<dbReference type="Proteomes" id="UP000414136">
    <property type="component" value="Unassembled WGS sequence"/>
</dbReference>
<sequence length="95" mass="9981">MATGSVSVQCSVAGQDAEITVNLKNDNSWSTSPGAWMSVKSGKWIQAANAGVRLQDATGDTKVAYLKGLIFAQAKPSSGQFLYEAGGDAGTWRIR</sequence>
<dbReference type="AlphaFoldDB" id="A0A5E5AHX7"/>
<dbReference type="EMBL" id="CABPSQ010000012">
    <property type="protein sequence ID" value="VVE73321.1"/>
    <property type="molecule type" value="Genomic_DNA"/>
</dbReference>
<reference evidence="1 2" key="1">
    <citation type="submission" date="2019-08" db="EMBL/GenBank/DDBJ databases">
        <authorList>
            <person name="Peeters C."/>
        </authorList>
    </citation>
    <scope>NUCLEOTIDE SEQUENCE [LARGE SCALE GENOMIC DNA]</scope>
    <source>
        <strain evidence="1 2">LMG 31118</strain>
    </source>
</reference>
<accession>A0A5E5AHX7</accession>
<gene>
    <name evidence="1" type="ORF">PCA31118_04499</name>
</gene>
<keyword evidence="2" id="KW-1185">Reference proteome</keyword>
<protein>
    <submittedName>
        <fullName evidence="1">Uncharacterized protein</fullName>
    </submittedName>
</protein>
<proteinExistence type="predicted"/>
<evidence type="ECO:0000313" key="1">
    <source>
        <dbReference type="EMBL" id="VVE73321.1"/>
    </source>
</evidence>
<evidence type="ECO:0000313" key="2">
    <source>
        <dbReference type="Proteomes" id="UP000414136"/>
    </source>
</evidence>
<name>A0A5E5AHX7_9BURK</name>
<organism evidence="1 2">
    <name type="scientific">Pandoraea captiosa</name>
    <dbReference type="NCBI Taxonomy" id="2508302"/>
    <lineage>
        <taxon>Bacteria</taxon>
        <taxon>Pseudomonadati</taxon>
        <taxon>Pseudomonadota</taxon>
        <taxon>Betaproteobacteria</taxon>
        <taxon>Burkholderiales</taxon>
        <taxon>Burkholderiaceae</taxon>
        <taxon>Pandoraea</taxon>
    </lineage>
</organism>
<dbReference type="RefSeq" id="WP_150627194.1">
    <property type="nucleotide sequence ID" value="NZ_CABPSQ010000012.1"/>
</dbReference>